<dbReference type="EMBL" id="MK759883">
    <property type="protein sequence ID" value="QHI00502.1"/>
    <property type="molecule type" value="Genomic_DNA"/>
</dbReference>
<reference evidence="1 2" key="1">
    <citation type="submission" date="2019-04" db="EMBL/GenBank/DDBJ databases">
        <title>Whole genome sequence analysis of broad host range Salmonella enterica bacteriophages.</title>
        <authorList>
            <person name="Bhandare S.G."/>
            <person name="Colavecchio A."/>
            <person name="Emond-Rheault J.-G."/>
            <person name="Hamel J."/>
            <person name="Kukavica-Ibrulj I."/>
            <person name="Boyle B."/>
            <person name="Levesque R.C."/>
            <person name="Goodridge L."/>
        </authorList>
    </citation>
    <scope>NUCLEOTIDE SEQUENCE [LARGE SCALE GENOMIC DNA]</scope>
</reference>
<organism evidence="1 2">
    <name type="scientific">Salmonella phage vB_SenS_SB15</name>
    <dbReference type="NCBI Taxonomy" id="2698416"/>
    <lineage>
        <taxon>Viruses</taxon>
        <taxon>Duplodnaviria</taxon>
        <taxon>Heunggongvirae</taxon>
        <taxon>Uroviricota</taxon>
        <taxon>Caudoviricetes</taxon>
        <taxon>Sarkviridae</taxon>
        <taxon>Guernseyvirinae</taxon>
        <taxon>Jerseyvirus</taxon>
        <taxon>Jerseyvirus SB3</taxon>
        <taxon>Jerseyvirus AG11</taxon>
    </lineage>
</organism>
<evidence type="ECO:0000313" key="2">
    <source>
        <dbReference type="Proteomes" id="UP000463933"/>
    </source>
</evidence>
<accession>A0A6B9RGD1</accession>
<evidence type="ECO:0000313" key="1">
    <source>
        <dbReference type="EMBL" id="QHI00502.1"/>
    </source>
</evidence>
<dbReference type="Proteomes" id="UP000463933">
    <property type="component" value="Genome"/>
</dbReference>
<protein>
    <submittedName>
        <fullName evidence="1">Uncharacterized protein</fullName>
    </submittedName>
</protein>
<name>A0A6B9RGD1_9CAUD</name>
<sequence length="40" mass="4478">MITLACRMTFAAVIAGITSATFARTRGYRPRCSMLQAQRR</sequence>
<proteinExistence type="predicted"/>